<sequence>MDGFCCSFNYHASKEKITLGNSLESHADDFDDGHYFFKGEDMERKTEEEDDVLPLMKSPVIKGSALHCYDHTSKRQIALFPKRTSRILVHDPLEFPETTVASALVSIGEESWLSVAPSLVESTIAVRGIEVSRRQCLFDDELQLSSAETYSFQTCITECRARYLAKLCNCLPFFYPSLYNLSTCTLLDVPCLRKYRRVVASTRPPEGAEGFSSGLLEGMACDECLPACSERSYSVASTLKAPIVAQRAKFAATDSAFTKHYDMTNRSVIHVHFNDIYCIKYRRDAVMTWDGLLGLPRDQFTSFSLAAIGGIFGLCLGGSAISIVELVYFFTMGLWSRVTSARRARKRRIRNRKIHPPPPPAYFLH</sequence>
<dbReference type="OrthoDB" id="6502088at2759"/>
<feature type="region of interest" description="Disordered" evidence="13">
    <location>
        <begin position="346"/>
        <end position="365"/>
    </location>
</feature>
<evidence type="ECO:0000256" key="4">
    <source>
        <dbReference type="ARBA" id="ARBA00022461"/>
    </source>
</evidence>
<dbReference type="Gene3D" id="1.10.287.820">
    <property type="entry name" value="Acid-sensing ion channel domain"/>
    <property type="match status" value="1"/>
</dbReference>
<keyword evidence="6 14" id="KW-1133">Transmembrane helix</keyword>
<name>A0A8K0KCH8_LADFU</name>
<evidence type="ECO:0000256" key="3">
    <source>
        <dbReference type="ARBA" id="ARBA00022448"/>
    </source>
</evidence>
<comment type="caution">
    <text evidence="15">The sequence shown here is derived from an EMBL/GenBank/DDBJ whole genome shotgun (WGS) entry which is preliminary data.</text>
</comment>
<proteinExistence type="inferred from homology"/>
<reference evidence="15" key="2">
    <citation type="submission" date="2017-10" db="EMBL/GenBank/DDBJ databases">
        <title>Ladona fulva Genome sequencing and assembly.</title>
        <authorList>
            <person name="Murali S."/>
            <person name="Richards S."/>
            <person name="Bandaranaike D."/>
            <person name="Bellair M."/>
            <person name="Blankenburg K."/>
            <person name="Chao H."/>
            <person name="Dinh H."/>
            <person name="Doddapaneni H."/>
            <person name="Dugan-Rocha S."/>
            <person name="Elkadiri S."/>
            <person name="Gnanaolivu R."/>
            <person name="Hernandez B."/>
            <person name="Skinner E."/>
            <person name="Javaid M."/>
            <person name="Lee S."/>
            <person name="Li M."/>
            <person name="Ming W."/>
            <person name="Munidasa M."/>
            <person name="Muniz J."/>
            <person name="Nguyen L."/>
            <person name="Hughes D."/>
            <person name="Osuji N."/>
            <person name="Pu L.-L."/>
            <person name="Puazo M."/>
            <person name="Qu C."/>
            <person name="Quiroz J."/>
            <person name="Raj R."/>
            <person name="Weissenberger G."/>
            <person name="Xin Y."/>
            <person name="Zou X."/>
            <person name="Han Y."/>
            <person name="Worley K."/>
            <person name="Muzny D."/>
            <person name="Gibbs R."/>
        </authorList>
    </citation>
    <scope>NUCLEOTIDE SEQUENCE</scope>
    <source>
        <strain evidence="15">Sampled in the wild</strain>
    </source>
</reference>
<keyword evidence="5 12" id="KW-0812">Transmembrane</keyword>
<keyword evidence="8 12" id="KW-0406">Ion transport</keyword>
<dbReference type="EMBL" id="KZ308619">
    <property type="protein sequence ID" value="KAG8232442.1"/>
    <property type="molecule type" value="Genomic_DNA"/>
</dbReference>
<evidence type="ECO:0000256" key="5">
    <source>
        <dbReference type="ARBA" id="ARBA00022692"/>
    </source>
</evidence>
<evidence type="ECO:0000256" key="13">
    <source>
        <dbReference type="SAM" id="MobiDB-lite"/>
    </source>
</evidence>
<dbReference type="PANTHER" id="PTHR11690:SF237">
    <property type="entry name" value="PICKPOCKET 16-RELATED"/>
    <property type="match status" value="1"/>
</dbReference>
<dbReference type="GO" id="GO:0015280">
    <property type="term" value="F:ligand-gated sodium channel activity"/>
    <property type="evidence" value="ECO:0007669"/>
    <property type="project" value="TreeGrafter"/>
</dbReference>
<comment type="subcellular location">
    <subcellularLocation>
        <location evidence="1">Membrane</location>
        <topology evidence="1">Multi-pass membrane protein</topology>
    </subcellularLocation>
</comment>
<feature type="compositionally biased region" description="Basic residues" evidence="13">
    <location>
        <begin position="346"/>
        <end position="355"/>
    </location>
</feature>
<keyword evidence="4 12" id="KW-0894">Sodium channel</keyword>
<dbReference type="InterPro" id="IPR001873">
    <property type="entry name" value="ENaC"/>
</dbReference>
<evidence type="ECO:0008006" key="17">
    <source>
        <dbReference type="Google" id="ProtNLM"/>
    </source>
</evidence>
<dbReference type="Gene3D" id="1.10.287.770">
    <property type="entry name" value="YojJ-like"/>
    <property type="match status" value="1"/>
</dbReference>
<evidence type="ECO:0000256" key="1">
    <source>
        <dbReference type="ARBA" id="ARBA00004141"/>
    </source>
</evidence>
<organism evidence="15 16">
    <name type="scientific">Ladona fulva</name>
    <name type="common">Scarce chaser dragonfly</name>
    <name type="synonym">Libellula fulva</name>
    <dbReference type="NCBI Taxonomy" id="123851"/>
    <lineage>
        <taxon>Eukaryota</taxon>
        <taxon>Metazoa</taxon>
        <taxon>Ecdysozoa</taxon>
        <taxon>Arthropoda</taxon>
        <taxon>Hexapoda</taxon>
        <taxon>Insecta</taxon>
        <taxon>Pterygota</taxon>
        <taxon>Palaeoptera</taxon>
        <taxon>Odonata</taxon>
        <taxon>Epiprocta</taxon>
        <taxon>Anisoptera</taxon>
        <taxon>Libelluloidea</taxon>
        <taxon>Libellulidae</taxon>
        <taxon>Ladona</taxon>
    </lineage>
</organism>
<evidence type="ECO:0000256" key="14">
    <source>
        <dbReference type="SAM" id="Phobius"/>
    </source>
</evidence>
<reference evidence="15" key="1">
    <citation type="submission" date="2013-04" db="EMBL/GenBank/DDBJ databases">
        <authorList>
            <person name="Qu J."/>
            <person name="Murali S.C."/>
            <person name="Bandaranaike D."/>
            <person name="Bellair M."/>
            <person name="Blankenburg K."/>
            <person name="Chao H."/>
            <person name="Dinh H."/>
            <person name="Doddapaneni H."/>
            <person name="Downs B."/>
            <person name="Dugan-Rocha S."/>
            <person name="Elkadiri S."/>
            <person name="Gnanaolivu R.D."/>
            <person name="Hernandez B."/>
            <person name="Javaid M."/>
            <person name="Jayaseelan J.C."/>
            <person name="Lee S."/>
            <person name="Li M."/>
            <person name="Ming W."/>
            <person name="Munidasa M."/>
            <person name="Muniz J."/>
            <person name="Nguyen L."/>
            <person name="Ongeri F."/>
            <person name="Osuji N."/>
            <person name="Pu L.-L."/>
            <person name="Puazo M."/>
            <person name="Qu C."/>
            <person name="Quiroz J."/>
            <person name="Raj R."/>
            <person name="Weissenberger G."/>
            <person name="Xin Y."/>
            <person name="Zou X."/>
            <person name="Han Y."/>
            <person name="Richards S."/>
            <person name="Worley K."/>
            <person name="Muzny D."/>
            <person name="Gibbs R."/>
        </authorList>
    </citation>
    <scope>NUCLEOTIDE SEQUENCE</scope>
    <source>
        <strain evidence="15">Sampled in the wild</strain>
    </source>
</reference>
<protein>
    <recommendedName>
        <fullName evidence="17">Pickpocket protein 28</fullName>
    </recommendedName>
</protein>
<comment type="similarity">
    <text evidence="2 12">Belongs to the amiloride-sensitive sodium channel (TC 1.A.6) family.</text>
</comment>
<keyword evidence="11 12" id="KW-0407">Ion channel</keyword>
<feature type="transmembrane region" description="Helical" evidence="14">
    <location>
        <begin position="305"/>
        <end position="338"/>
    </location>
</feature>
<evidence type="ECO:0000256" key="7">
    <source>
        <dbReference type="ARBA" id="ARBA00023053"/>
    </source>
</evidence>
<evidence type="ECO:0000256" key="2">
    <source>
        <dbReference type="ARBA" id="ARBA00007193"/>
    </source>
</evidence>
<evidence type="ECO:0000256" key="6">
    <source>
        <dbReference type="ARBA" id="ARBA00022989"/>
    </source>
</evidence>
<keyword evidence="9 14" id="KW-0472">Membrane</keyword>
<dbReference type="Pfam" id="PF00858">
    <property type="entry name" value="ASC"/>
    <property type="match status" value="1"/>
</dbReference>
<dbReference type="AlphaFoldDB" id="A0A8K0KCH8"/>
<dbReference type="Proteomes" id="UP000792457">
    <property type="component" value="Unassembled WGS sequence"/>
</dbReference>
<evidence type="ECO:0000256" key="11">
    <source>
        <dbReference type="ARBA" id="ARBA00023303"/>
    </source>
</evidence>
<evidence type="ECO:0000256" key="10">
    <source>
        <dbReference type="ARBA" id="ARBA00023201"/>
    </source>
</evidence>
<evidence type="ECO:0000256" key="12">
    <source>
        <dbReference type="RuleBase" id="RU000679"/>
    </source>
</evidence>
<keyword evidence="7" id="KW-0915">Sodium</keyword>
<evidence type="ECO:0000313" key="15">
    <source>
        <dbReference type="EMBL" id="KAG8232442.1"/>
    </source>
</evidence>
<evidence type="ECO:0000313" key="16">
    <source>
        <dbReference type="Proteomes" id="UP000792457"/>
    </source>
</evidence>
<feature type="compositionally biased region" description="Pro residues" evidence="13">
    <location>
        <begin position="356"/>
        <end position="365"/>
    </location>
</feature>
<keyword evidence="16" id="KW-1185">Reference proteome</keyword>
<evidence type="ECO:0000256" key="9">
    <source>
        <dbReference type="ARBA" id="ARBA00023136"/>
    </source>
</evidence>
<dbReference type="PROSITE" id="PS01206">
    <property type="entry name" value="ASC"/>
    <property type="match status" value="1"/>
</dbReference>
<keyword evidence="10 12" id="KW-0739">Sodium transport</keyword>
<accession>A0A8K0KCH8</accession>
<dbReference type="GO" id="GO:0005886">
    <property type="term" value="C:plasma membrane"/>
    <property type="evidence" value="ECO:0007669"/>
    <property type="project" value="TreeGrafter"/>
</dbReference>
<keyword evidence="3 12" id="KW-0813">Transport</keyword>
<dbReference type="InterPro" id="IPR020903">
    <property type="entry name" value="ENaC_CS"/>
</dbReference>
<dbReference type="PANTHER" id="PTHR11690">
    <property type="entry name" value="AMILORIDE-SENSITIVE SODIUM CHANNEL-RELATED"/>
    <property type="match status" value="1"/>
</dbReference>
<gene>
    <name evidence="15" type="ORF">J437_LFUL012366</name>
</gene>
<evidence type="ECO:0000256" key="8">
    <source>
        <dbReference type="ARBA" id="ARBA00023065"/>
    </source>
</evidence>
<dbReference type="PRINTS" id="PR01078">
    <property type="entry name" value="AMINACHANNEL"/>
</dbReference>